<dbReference type="InterPro" id="IPR014227">
    <property type="entry name" value="YtvI-like"/>
</dbReference>
<evidence type="ECO:0000256" key="2">
    <source>
        <dbReference type="ARBA" id="ARBA00009773"/>
    </source>
</evidence>
<dbReference type="NCBIfam" id="TIGR02872">
    <property type="entry name" value="spore_ytvI"/>
    <property type="match status" value="1"/>
</dbReference>
<evidence type="ECO:0000256" key="5">
    <source>
        <dbReference type="ARBA" id="ARBA00023136"/>
    </source>
</evidence>
<gene>
    <name evidence="7" type="primary">ytvI</name>
    <name evidence="7" type="ORF">EQM06_10580</name>
</gene>
<evidence type="ECO:0000256" key="3">
    <source>
        <dbReference type="ARBA" id="ARBA00022692"/>
    </source>
</evidence>
<keyword evidence="4 6" id="KW-1133">Transmembrane helix</keyword>
<proteinExistence type="inferred from homology"/>
<comment type="subcellular location">
    <subcellularLocation>
        <location evidence="1">Membrane</location>
        <topology evidence="1">Multi-pass membrane protein</topology>
    </subcellularLocation>
</comment>
<dbReference type="InterPro" id="IPR002549">
    <property type="entry name" value="AI-2E-like"/>
</dbReference>
<feature type="transmembrane region" description="Helical" evidence="6">
    <location>
        <begin position="250"/>
        <end position="277"/>
    </location>
</feature>
<reference evidence="7 8" key="1">
    <citation type="submission" date="2019-01" db="EMBL/GenBank/DDBJ databases">
        <title>Draft genomes of a novel of Aminipila strains.</title>
        <authorList>
            <person name="Ma S."/>
        </authorList>
    </citation>
    <scope>NUCLEOTIDE SEQUENCE [LARGE SCALE GENOMIC DNA]</scope>
    <source>
        <strain evidence="8">JN-39</strain>
    </source>
</reference>
<evidence type="ECO:0000313" key="7">
    <source>
        <dbReference type="EMBL" id="QAT43628.1"/>
    </source>
</evidence>
<comment type="similarity">
    <text evidence="2">Belongs to the autoinducer-2 exporter (AI-2E) (TC 2.A.86) family.</text>
</comment>
<dbReference type="GO" id="GO:0016020">
    <property type="term" value="C:membrane"/>
    <property type="evidence" value="ECO:0007669"/>
    <property type="project" value="UniProtKB-SubCell"/>
</dbReference>
<dbReference type="Pfam" id="PF01594">
    <property type="entry name" value="AI-2E_transport"/>
    <property type="match status" value="1"/>
</dbReference>
<protein>
    <submittedName>
        <fullName evidence="7">Sporulation integral membrane protein YtvI</fullName>
    </submittedName>
</protein>
<sequence length="359" mass="40028">MESQYSKKKSFIVNAVYALLIVLIVYVSLKYLFNLVSPFLFAFIFAFLLQKPSRRISAFTKIPTKWVSLVLVFVFYSTIGVLIALLGVKLIATVTALISQLPILYENQLEPFLLNSFHGIEDALDALSPTFIDKFNADFDQFVNSLGANVTEMSLSLIGMISNIASSLPGFFIKILIMIISTFFIAMDYNILVRFTLRQFSPKGREIILSIKKYIVNTLFVVIRSYAIIMSITFIELSIGLSLIQMNNAIIIALTIALFDILPVLGTGGIMIPWVLINLLQRDYQTAVSLLVLYLFITVIRNIIEPKIVGSQLGLHPVVTLFCIFLGANLFGVIGVFGFPIALSLLKHLNDAGTINVFK</sequence>
<dbReference type="RefSeq" id="WP_128746406.1">
    <property type="nucleotide sequence ID" value="NZ_CP035281.1"/>
</dbReference>
<feature type="transmembrane region" description="Helical" evidence="6">
    <location>
        <begin position="284"/>
        <end position="304"/>
    </location>
</feature>
<feature type="transmembrane region" description="Helical" evidence="6">
    <location>
        <begin position="316"/>
        <end position="339"/>
    </location>
</feature>
<evidence type="ECO:0000256" key="1">
    <source>
        <dbReference type="ARBA" id="ARBA00004141"/>
    </source>
</evidence>
<keyword evidence="8" id="KW-1185">Reference proteome</keyword>
<dbReference type="KEGG" id="amij:EQM06_10580"/>
<dbReference type="OrthoDB" id="9774361at2"/>
<feature type="transmembrane region" description="Helical" evidence="6">
    <location>
        <begin position="171"/>
        <end position="193"/>
    </location>
</feature>
<feature type="transmembrane region" description="Helical" evidence="6">
    <location>
        <begin position="35"/>
        <end position="54"/>
    </location>
</feature>
<dbReference type="EMBL" id="CP035281">
    <property type="protein sequence ID" value="QAT43628.1"/>
    <property type="molecule type" value="Genomic_DNA"/>
</dbReference>
<evidence type="ECO:0000313" key="8">
    <source>
        <dbReference type="Proteomes" id="UP000287601"/>
    </source>
</evidence>
<accession>A0A410PXF4</accession>
<keyword evidence="5 6" id="KW-0472">Membrane</keyword>
<evidence type="ECO:0000256" key="6">
    <source>
        <dbReference type="SAM" id="Phobius"/>
    </source>
</evidence>
<feature type="transmembrane region" description="Helical" evidence="6">
    <location>
        <begin position="214"/>
        <end position="244"/>
    </location>
</feature>
<keyword evidence="3 6" id="KW-0812">Transmembrane</keyword>
<name>A0A410PXF4_9FIRM</name>
<evidence type="ECO:0000256" key="4">
    <source>
        <dbReference type="ARBA" id="ARBA00022989"/>
    </source>
</evidence>
<organism evidence="7 8">
    <name type="scientific">Aminipila luticellarii</name>
    <dbReference type="NCBI Taxonomy" id="2507160"/>
    <lineage>
        <taxon>Bacteria</taxon>
        <taxon>Bacillati</taxon>
        <taxon>Bacillota</taxon>
        <taxon>Clostridia</taxon>
        <taxon>Peptostreptococcales</taxon>
        <taxon>Anaerovoracaceae</taxon>
        <taxon>Aminipila</taxon>
    </lineage>
</organism>
<dbReference type="AlphaFoldDB" id="A0A410PXF4"/>
<dbReference type="PANTHER" id="PTHR21716:SF68">
    <property type="entry name" value="TRANSPORT PROTEIN YTVI-RELATED"/>
    <property type="match status" value="1"/>
</dbReference>
<feature type="transmembrane region" description="Helical" evidence="6">
    <location>
        <begin position="12"/>
        <end position="29"/>
    </location>
</feature>
<feature type="transmembrane region" description="Helical" evidence="6">
    <location>
        <begin position="66"/>
        <end position="92"/>
    </location>
</feature>
<dbReference type="Proteomes" id="UP000287601">
    <property type="component" value="Chromosome"/>
</dbReference>
<dbReference type="GO" id="GO:0055085">
    <property type="term" value="P:transmembrane transport"/>
    <property type="evidence" value="ECO:0007669"/>
    <property type="project" value="TreeGrafter"/>
</dbReference>
<dbReference type="PANTHER" id="PTHR21716">
    <property type="entry name" value="TRANSMEMBRANE PROTEIN"/>
    <property type="match status" value="1"/>
</dbReference>